<evidence type="ECO:0000313" key="3">
    <source>
        <dbReference type="Proteomes" id="UP000076738"/>
    </source>
</evidence>
<dbReference type="AlphaFoldDB" id="A0A167KDD1"/>
<proteinExistence type="predicted"/>
<dbReference type="OrthoDB" id="3232644at2759"/>
<dbReference type="EMBL" id="KV417294">
    <property type="protein sequence ID" value="KZO94527.1"/>
    <property type="molecule type" value="Genomic_DNA"/>
</dbReference>
<feature type="region of interest" description="Disordered" evidence="1">
    <location>
        <begin position="1"/>
        <end position="63"/>
    </location>
</feature>
<reference evidence="2 3" key="1">
    <citation type="journal article" date="2016" name="Mol. Biol. Evol.">
        <title>Comparative Genomics of Early-Diverging Mushroom-Forming Fungi Provides Insights into the Origins of Lignocellulose Decay Capabilities.</title>
        <authorList>
            <person name="Nagy L.G."/>
            <person name="Riley R."/>
            <person name="Tritt A."/>
            <person name="Adam C."/>
            <person name="Daum C."/>
            <person name="Floudas D."/>
            <person name="Sun H."/>
            <person name="Yadav J.S."/>
            <person name="Pangilinan J."/>
            <person name="Larsson K.H."/>
            <person name="Matsuura K."/>
            <person name="Barry K."/>
            <person name="Labutti K."/>
            <person name="Kuo R."/>
            <person name="Ohm R.A."/>
            <person name="Bhattacharya S.S."/>
            <person name="Shirouzu T."/>
            <person name="Yoshinaga Y."/>
            <person name="Martin F.M."/>
            <person name="Grigoriev I.V."/>
            <person name="Hibbett D.S."/>
        </authorList>
    </citation>
    <scope>NUCLEOTIDE SEQUENCE [LARGE SCALE GENOMIC DNA]</scope>
    <source>
        <strain evidence="2 3">TUFC12733</strain>
    </source>
</reference>
<evidence type="ECO:0000313" key="2">
    <source>
        <dbReference type="EMBL" id="KZO94527.1"/>
    </source>
</evidence>
<keyword evidence="3" id="KW-1185">Reference proteome</keyword>
<feature type="compositionally biased region" description="Polar residues" evidence="1">
    <location>
        <begin position="12"/>
        <end position="23"/>
    </location>
</feature>
<accession>A0A167KDD1</accession>
<feature type="compositionally biased region" description="Basic residues" evidence="1">
    <location>
        <begin position="1"/>
        <end position="11"/>
    </location>
</feature>
<name>A0A167KDD1_CALVF</name>
<sequence>MPVQTRSKRSTTRVNRVEGSSQVLAERPPNLSTSRVEHVEGSSQVTDSSNLSQPRIEPVEGSSFDRSCTSINTLPVELVRYIIRLATEVPVAFDTRSESVLDEDRVETRSLIIESIKTKSALSIVSKLFHVLIDEYLYEILLLTKFPGSKTLRLFAAFLKTTQPDGKPHIATASLGDTA</sequence>
<protein>
    <submittedName>
        <fullName evidence="2">Uncharacterized protein</fullName>
    </submittedName>
</protein>
<dbReference type="Proteomes" id="UP000076738">
    <property type="component" value="Unassembled WGS sequence"/>
</dbReference>
<organism evidence="2 3">
    <name type="scientific">Calocera viscosa (strain TUFC12733)</name>
    <dbReference type="NCBI Taxonomy" id="1330018"/>
    <lineage>
        <taxon>Eukaryota</taxon>
        <taxon>Fungi</taxon>
        <taxon>Dikarya</taxon>
        <taxon>Basidiomycota</taxon>
        <taxon>Agaricomycotina</taxon>
        <taxon>Dacrymycetes</taxon>
        <taxon>Dacrymycetales</taxon>
        <taxon>Dacrymycetaceae</taxon>
        <taxon>Calocera</taxon>
    </lineage>
</organism>
<feature type="compositionally biased region" description="Polar residues" evidence="1">
    <location>
        <begin position="41"/>
        <end position="53"/>
    </location>
</feature>
<evidence type="ECO:0000256" key="1">
    <source>
        <dbReference type="SAM" id="MobiDB-lite"/>
    </source>
</evidence>
<gene>
    <name evidence="2" type="ORF">CALVIDRAFT_599904</name>
</gene>